<comment type="caution">
    <text evidence="1">The sequence shown here is derived from an EMBL/GenBank/DDBJ whole genome shotgun (WGS) entry which is preliminary data.</text>
</comment>
<organism evidence="1 2">
    <name type="scientific">Candidatus Azambacteria bacterium GW2011_GWB1_46_27</name>
    <dbReference type="NCBI Taxonomy" id="1618617"/>
    <lineage>
        <taxon>Bacteria</taxon>
        <taxon>Candidatus Azamiibacteriota</taxon>
    </lineage>
</organism>
<protein>
    <submittedName>
        <fullName evidence="1">Uncharacterized protein</fullName>
    </submittedName>
</protein>
<dbReference type="AlphaFoldDB" id="A0A0G1RX36"/>
<evidence type="ECO:0000313" key="1">
    <source>
        <dbReference type="EMBL" id="KKU34553.1"/>
    </source>
</evidence>
<dbReference type="Proteomes" id="UP000034067">
    <property type="component" value="Unassembled WGS sequence"/>
</dbReference>
<proteinExistence type="predicted"/>
<name>A0A0G1RX36_9BACT</name>
<sequence>KSKDNPKGFCCEAIWEGDNKVLRIFAPKYTYLDAEQATKLLGILARAMQKTLTETKKPKKPKK</sequence>
<accession>A0A0G1RX36</accession>
<reference evidence="1 2" key="1">
    <citation type="journal article" date="2015" name="Nature">
        <title>rRNA introns, odd ribosomes, and small enigmatic genomes across a large radiation of phyla.</title>
        <authorList>
            <person name="Brown C.T."/>
            <person name="Hug L.A."/>
            <person name="Thomas B.C."/>
            <person name="Sharon I."/>
            <person name="Castelle C.J."/>
            <person name="Singh A."/>
            <person name="Wilkins M.J."/>
            <person name="Williams K.H."/>
            <person name="Banfield J.F."/>
        </authorList>
    </citation>
    <scope>NUCLEOTIDE SEQUENCE [LARGE SCALE GENOMIC DNA]</scope>
</reference>
<feature type="non-terminal residue" evidence="1">
    <location>
        <position position="1"/>
    </location>
</feature>
<gene>
    <name evidence="1" type="ORF">UX48_C0031G0001</name>
</gene>
<evidence type="ECO:0000313" key="2">
    <source>
        <dbReference type="Proteomes" id="UP000034067"/>
    </source>
</evidence>
<dbReference type="EMBL" id="LCMJ01000031">
    <property type="protein sequence ID" value="KKU34553.1"/>
    <property type="molecule type" value="Genomic_DNA"/>
</dbReference>